<evidence type="ECO:0000313" key="1">
    <source>
        <dbReference type="EMBL" id="JAH86028.1"/>
    </source>
</evidence>
<accession>A0A0E9W960</accession>
<sequence>MYSIAIKISNILYIFIYNTLTEACPSHRHCIKHFIIMSKLMTLSGKYQAAC</sequence>
<reference evidence="1" key="1">
    <citation type="submission" date="2014-11" db="EMBL/GenBank/DDBJ databases">
        <authorList>
            <person name="Amaro Gonzalez C."/>
        </authorList>
    </citation>
    <scope>NUCLEOTIDE SEQUENCE</scope>
</reference>
<reference evidence="1" key="2">
    <citation type="journal article" date="2015" name="Fish Shellfish Immunol.">
        <title>Early steps in the European eel (Anguilla anguilla)-Vibrio vulnificus interaction in the gills: Role of the RtxA13 toxin.</title>
        <authorList>
            <person name="Callol A."/>
            <person name="Pajuelo D."/>
            <person name="Ebbesson L."/>
            <person name="Teles M."/>
            <person name="MacKenzie S."/>
            <person name="Amaro C."/>
        </authorList>
    </citation>
    <scope>NUCLEOTIDE SEQUENCE</scope>
</reference>
<organism evidence="1">
    <name type="scientific">Anguilla anguilla</name>
    <name type="common">European freshwater eel</name>
    <name type="synonym">Muraena anguilla</name>
    <dbReference type="NCBI Taxonomy" id="7936"/>
    <lineage>
        <taxon>Eukaryota</taxon>
        <taxon>Metazoa</taxon>
        <taxon>Chordata</taxon>
        <taxon>Craniata</taxon>
        <taxon>Vertebrata</taxon>
        <taxon>Euteleostomi</taxon>
        <taxon>Actinopterygii</taxon>
        <taxon>Neopterygii</taxon>
        <taxon>Teleostei</taxon>
        <taxon>Anguilliformes</taxon>
        <taxon>Anguillidae</taxon>
        <taxon>Anguilla</taxon>
    </lineage>
</organism>
<name>A0A0E9W960_ANGAN</name>
<dbReference type="AlphaFoldDB" id="A0A0E9W960"/>
<dbReference type="EMBL" id="GBXM01022549">
    <property type="protein sequence ID" value="JAH86028.1"/>
    <property type="molecule type" value="Transcribed_RNA"/>
</dbReference>
<protein>
    <submittedName>
        <fullName evidence="1">Uncharacterized protein</fullName>
    </submittedName>
</protein>
<proteinExistence type="predicted"/>